<evidence type="ECO:0000259" key="2">
    <source>
        <dbReference type="Pfam" id="PF03050"/>
    </source>
</evidence>
<feature type="domain" description="Transposase TnpC homeodomain" evidence="4">
    <location>
        <begin position="40"/>
        <end position="110"/>
    </location>
</feature>
<evidence type="ECO:0000259" key="3">
    <source>
        <dbReference type="Pfam" id="PF13005"/>
    </source>
</evidence>
<dbReference type="Pfam" id="PF13817">
    <property type="entry name" value="DDE_Tnp_IS66_C"/>
    <property type="match status" value="1"/>
</dbReference>
<dbReference type="PANTHER" id="PTHR33678">
    <property type="entry name" value="BLL1576 PROTEIN"/>
    <property type="match status" value="1"/>
</dbReference>
<dbReference type="Proteomes" id="UP000078286">
    <property type="component" value="Unassembled WGS sequence"/>
</dbReference>
<evidence type="ECO:0000313" key="7">
    <source>
        <dbReference type="Proteomes" id="UP000078286"/>
    </source>
</evidence>
<gene>
    <name evidence="6" type="ORF">M979_4319</name>
</gene>
<proteinExistence type="predicted"/>
<evidence type="ECO:0000259" key="4">
    <source>
        <dbReference type="Pfam" id="PF13007"/>
    </source>
</evidence>
<feature type="domain" description="Transposase IS66 zinc-finger binding" evidence="3">
    <location>
        <begin position="118"/>
        <end position="162"/>
    </location>
</feature>
<sequence length="513" mass="57864">MNDTSSDDILLLKQRLAEQEALIHALQEKLSNREREIDKLQAQLDKLRRMNFGSRSEKVSRRIAQMEADLNRLQKESDALTGRVDDPTVQRPLRQTRTRKPFPASLPRDEKRLLPAEACCPDCGGALSYLGEDAAEQLEQLMRSAFRVIRTVREKHACTKCDAIVQAPAPSRPIERGIAGPGLLARVLSSKYAEHTPLYRQSEIYGRQGVDLSRSLLSGWVDACCRLLSPLEEALQDYVLTDGKLHADDTPVQVLLPGNKKTKTGRLWTYVRDDRNAGSALAPAVWFAYSPDRKGIHPQTHLAGFSGVLQADAYAGFNELYRNGRIMEAACWAHARRKIHDVHVRTPSALTDEALKRIGELYIIEAEIRGIPAEQRLAERQQKTKPLLKSLESWLREKMKTLSRHSELAKAFAYALNQWPALTYYADDGWAEADNNIAENALRTVSMGRKNWLFFGSDHGGERGALLYSLIGTCKLNGIDPERYLHHVLDVIADWPVNRVVELLPWRVVLPAE</sequence>
<evidence type="ECO:0000259" key="5">
    <source>
        <dbReference type="Pfam" id="PF13817"/>
    </source>
</evidence>
<dbReference type="PATRIC" id="fig|1354255.3.peg.4443"/>
<reference evidence="6 7" key="1">
    <citation type="submission" date="2016-04" db="EMBL/GenBank/DDBJ databases">
        <title>ATOL: Assembling a taxonomically balanced genome-scale reconstruction of the evolutionary history of the Enterobacteriaceae.</title>
        <authorList>
            <person name="Plunkett G.III."/>
            <person name="Neeno-Eckwall E.C."/>
            <person name="Glasner J.D."/>
            <person name="Perna N.T."/>
        </authorList>
    </citation>
    <scope>NUCLEOTIDE SEQUENCE [LARGE SCALE GENOMIC DNA]</scope>
    <source>
        <strain evidence="6 7">ATCC 51607</strain>
    </source>
</reference>
<keyword evidence="1" id="KW-0175">Coiled coil</keyword>
<organism evidence="6 7">
    <name type="scientific">Buttiauxella noackiae ATCC 51607</name>
    <dbReference type="NCBI Taxonomy" id="1354255"/>
    <lineage>
        <taxon>Bacteria</taxon>
        <taxon>Pseudomonadati</taxon>
        <taxon>Pseudomonadota</taxon>
        <taxon>Gammaproteobacteria</taxon>
        <taxon>Enterobacterales</taxon>
        <taxon>Enterobacteriaceae</taxon>
        <taxon>Buttiauxella</taxon>
    </lineage>
</organism>
<dbReference type="InterPro" id="IPR052344">
    <property type="entry name" value="Transposase-related"/>
</dbReference>
<comment type="caution">
    <text evidence="6">The sequence shown here is derived from an EMBL/GenBank/DDBJ whole genome shotgun (WGS) entry which is preliminary data.</text>
</comment>
<feature type="domain" description="Transposase IS66 central" evidence="2">
    <location>
        <begin position="176"/>
        <end position="462"/>
    </location>
</feature>
<dbReference type="InterPro" id="IPR039552">
    <property type="entry name" value="IS66_C"/>
</dbReference>
<dbReference type="InterPro" id="IPR024474">
    <property type="entry name" value="Znf_dom_IS66"/>
</dbReference>
<dbReference type="Pfam" id="PF13007">
    <property type="entry name" value="LZ_Tnp_IS66"/>
    <property type="match status" value="1"/>
</dbReference>
<name>A0A1B7HGE9_9ENTR</name>
<dbReference type="InterPro" id="IPR004291">
    <property type="entry name" value="Transposase_IS66_central"/>
</dbReference>
<dbReference type="Gene3D" id="1.10.287.1490">
    <property type="match status" value="1"/>
</dbReference>
<keyword evidence="7" id="KW-1185">Reference proteome</keyword>
<accession>A0A1B7HGE9</accession>
<dbReference type="NCBIfam" id="NF033517">
    <property type="entry name" value="transpos_IS66"/>
    <property type="match status" value="1"/>
</dbReference>
<evidence type="ECO:0000313" key="6">
    <source>
        <dbReference type="EMBL" id="OAT14716.1"/>
    </source>
</evidence>
<dbReference type="RefSeq" id="WP_064556340.1">
    <property type="nucleotide sequence ID" value="NZ_LXEO01000069.1"/>
</dbReference>
<feature type="coiled-coil region" evidence="1">
    <location>
        <begin position="9"/>
        <end position="83"/>
    </location>
</feature>
<dbReference type="InterPro" id="IPR024463">
    <property type="entry name" value="Transposase_TnpC_homeodom"/>
</dbReference>
<dbReference type="Pfam" id="PF03050">
    <property type="entry name" value="DDE_Tnp_IS66"/>
    <property type="match status" value="1"/>
</dbReference>
<dbReference type="Pfam" id="PF13005">
    <property type="entry name" value="zf-IS66"/>
    <property type="match status" value="1"/>
</dbReference>
<dbReference type="PANTHER" id="PTHR33678:SF1">
    <property type="entry name" value="BLL1576 PROTEIN"/>
    <property type="match status" value="1"/>
</dbReference>
<dbReference type="AlphaFoldDB" id="A0A1B7HGE9"/>
<protein>
    <submittedName>
        <fullName evidence="6">Transposase</fullName>
    </submittedName>
</protein>
<evidence type="ECO:0000256" key="1">
    <source>
        <dbReference type="SAM" id="Coils"/>
    </source>
</evidence>
<dbReference type="EMBL" id="LXEO01000069">
    <property type="protein sequence ID" value="OAT14716.1"/>
    <property type="molecule type" value="Genomic_DNA"/>
</dbReference>
<feature type="domain" description="Transposase IS66 C-terminal" evidence="5">
    <location>
        <begin position="469"/>
        <end position="506"/>
    </location>
</feature>